<name>A0A542DF41_AMYCI</name>
<accession>A0A542DF41</accession>
<evidence type="ECO:0000313" key="1">
    <source>
        <dbReference type="EMBL" id="TQJ01699.1"/>
    </source>
</evidence>
<dbReference type="AlphaFoldDB" id="A0A542DF41"/>
<dbReference type="EMBL" id="VFML01000001">
    <property type="protein sequence ID" value="TQJ01699.1"/>
    <property type="molecule type" value="Genomic_DNA"/>
</dbReference>
<dbReference type="Proteomes" id="UP000320876">
    <property type="component" value="Unassembled WGS sequence"/>
</dbReference>
<keyword evidence="2" id="KW-1185">Reference proteome</keyword>
<organism evidence="1 2">
    <name type="scientific">Amycolatopsis cihanbeyliensis</name>
    <dbReference type="NCBI Taxonomy" id="1128664"/>
    <lineage>
        <taxon>Bacteria</taxon>
        <taxon>Bacillati</taxon>
        <taxon>Actinomycetota</taxon>
        <taxon>Actinomycetes</taxon>
        <taxon>Pseudonocardiales</taxon>
        <taxon>Pseudonocardiaceae</taxon>
        <taxon>Amycolatopsis</taxon>
    </lineage>
</organism>
<reference evidence="1 2" key="1">
    <citation type="submission" date="2019-06" db="EMBL/GenBank/DDBJ databases">
        <title>Sequencing the genomes of 1000 actinobacteria strains.</title>
        <authorList>
            <person name="Klenk H.-P."/>
        </authorList>
    </citation>
    <scope>NUCLEOTIDE SEQUENCE [LARGE SCALE GENOMIC DNA]</scope>
    <source>
        <strain evidence="1 2">DSM 45679</strain>
    </source>
</reference>
<evidence type="ECO:0000313" key="2">
    <source>
        <dbReference type="Proteomes" id="UP000320876"/>
    </source>
</evidence>
<comment type="caution">
    <text evidence="1">The sequence shown here is derived from an EMBL/GenBank/DDBJ whole genome shotgun (WGS) entry which is preliminary data.</text>
</comment>
<dbReference type="RefSeq" id="WP_141996529.1">
    <property type="nucleotide sequence ID" value="NZ_VFML01000001.1"/>
</dbReference>
<protein>
    <submittedName>
        <fullName evidence="1">Uncharacterized protein</fullName>
    </submittedName>
</protein>
<proteinExistence type="predicted"/>
<sequence length="253" mass="26359">MATRLFVTASYVPARHRRGDRSPVGTAVRALLEHAAAGHGVLGTGVAPGRIGLVRGFDHASRAVRDELRAASTSHGWSMLDLPTVPGFGTIPVADDMRLVVVAHRSLVPVAERCAACWDCHLLDPGAVGTATSSYALRDAPALAVTTAGGAGDSIASRFELSGSVTCRSEGLPDVVASAVAVQPNGAGLLLEHLTGGRRGTVRMVDTTLRLDLPEPTRGTLDGHPQLFPAGEYAITTGTRRVRRVVADHGNLT</sequence>
<dbReference type="OrthoDB" id="3678311at2"/>
<gene>
    <name evidence="1" type="ORF">FB471_1407</name>
</gene>